<accession>A0A915IIX3</accession>
<dbReference type="AlphaFoldDB" id="A0A915IIX3"/>
<sequence>MGGSGGCWRADAPLLKTCKRRSTSDSLAIWMVTPEKETKWNLELSPRNPKFPTKDKLDS</sequence>
<dbReference type="WBParaSite" id="nRc.2.0.1.t13808-RA">
    <property type="protein sequence ID" value="nRc.2.0.1.t13808-RA"/>
    <property type="gene ID" value="nRc.2.0.1.g13808"/>
</dbReference>
<dbReference type="Proteomes" id="UP000887565">
    <property type="component" value="Unplaced"/>
</dbReference>
<name>A0A915IIX3_ROMCU</name>
<proteinExistence type="predicted"/>
<evidence type="ECO:0000313" key="2">
    <source>
        <dbReference type="WBParaSite" id="nRc.2.0.1.t13808-RA"/>
    </source>
</evidence>
<keyword evidence="1" id="KW-1185">Reference proteome</keyword>
<reference evidence="2" key="1">
    <citation type="submission" date="2022-11" db="UniProtKB">
        <authorList>
            <consortium name="WormBaseParasite"/>
        </authorList>
    </citation>
    <scope>IDENTIFICATION</scope>
</reference>
<evidence type="ECO:0000313" key="1">
    <source>
        <dbReference type="Proteomes" id="UP000887565"/>
    </source>
</evidence>
<protein>
    <submittedName>
        <fullName evidence="2">Uncharacterized protein</fullName>
    </submittedName>
</protein>
<organism evidence="1 2">
    <name type="scientific">Romanomermis culicivorax</name>
    <name type="common">Nematode worm</name>
    <dbReference type="NCBI Taxonomy" id="13658"/>
    <lineage>
        <taxon>Eukaryota</taxon>
        <taxon>Metazoa</taxon>
        <taxon>Ecdysozoa</taxon>
        <taxon>Nematoda</taxon>
        <taxon>Enoplea</taxon>
        <taxon>Dorylaimia</taxon>
        <taxon>Mermithida</taxon>
        <taxon>Mermithoidea</taxon>
        <taxon>Mermithidae</taxon>
        <taxon>Romanomermis</taxon>
    </lineage>
</organism>